<keyword evidence="3" id="KW-1185">Reference proteome</keyword>
<organism evidence="2 3">
    <name type="scientific">Plasmopara halstedii</name>
    <name type="common">Downy mildew of sunflower</name>
    <dbReference type="NCBI Taxonomy" id="4781"/>
    <lineage>
        <taxon>Eukaryota</taxon>
        <taxon>Sar</taxon>
        <taxon>Stramenopiles</taxon>
        <taxon>Oomycota</taxon>
        <taxon>Peronosporomycetes</taxon>
        <taxon>Peronosporales</taxon>
        <taxon>Peronosporaceae</taxon>
        <taxon>Plasmopara</taxon>
    </lineage>
</organism>
<proteinExistence type="predicted"/>
<evidence type="ECO:0000313" key="3">
    <source>
        <dbReference type="Proteomes" id="UP000054928"/>
    </source>
</evidence>
<evidence type="ECO:0000256" key="1">
    <source>
        <dbReference type="SAM" id="MobiDB-lite"/>
    </source>
</evidence>
<reference evidence="3" key="1">
    <citation type="submission" date="2014-09" db="EMBL/GenBank/DDBJ databases">
        <authorList>
            <person name="Sharma Rahul"/>
            <person name="Thines Marco"/>
        </authorList>
    </citation>
    <scope>NUCLEOTIDE SEQUENCE [LARGE SCALE GENOMIC DNA]</scope>
</reference>
<evidence type="ECO:0000313" key="2">
    <source>
        <dbReference type="EMBL" id="CEG49059.1"/>
    </source>
</evidence>
<protein>
    <submittedName>
        <fullName evidence="2">Uncharacterized protein</fullName>
    </submittedName>
</protein>
<dbReference type="GeneID" id="36401901"/>
<feature type="region of interest" description="Disordered" evidence="1">
    <location>
        <begin position="142"/>
        <end position="184"/>
    </location>
</feature>
<sequence length="184" mass="21055">MDPIDETKFFFRFGSFLLTDCVTAISKEMRMWLTRAIGIRICESFLAFGLMNSLTLSHELYLPTESACRHNLLHESGFGCKCERNSEMGHQISKATESLWAEVCHVEVSVHAAMSALWTESARLQAVNQRLRDEIHQHQSVMAQSDSTLGLQRRVHLRSRSRSPEYDQPRSSNPYDKKNHKGIA</sequence>
<dbReference type="RefSeq" id="XP_024585428.1">
    <property type="nucleotide sequence ID" value="XM_024720206.1"/>
</dbReference>
<dbReference type="EMBL" id="CCYD01003042">
    <property type="protein sequence ID" value="CEG49059.1"/>
    <property type="molecule type" value="Genomic_DNA"/>
</dbReference>
<name>A0A0N7L871_PLAHL</name>
<accession>A0A0N7L871</accession>
<dbReference type="Proteomes" id="UP000054928">
    <property type="component" value="Unassembled WGS sequence"/>
</dbReference>
<dbReference type="AlphaFoldDB" id="A0A0N7L871"/>